<evidence type="ECO:0000313" key="1">
    <source>
        <dbReference type="EMBL" id="CAG8438139.1"/>
    </source>
</evidence>
<evidence type="ECO:0000313" key="2">
    <source>
        <dbReference type="Proteomes" id="UP000789860"/>
    </source>
</evidence>
<name>A0ACA9JV92_9GLOM</name>
<reference evidence="1" key="1">
    <citation type="submission" date="2021-06" db="EMBL/GenBank/DDBJ databases">
        <authorList>
            <person name="Kallberg Y."/>
            <person name="Tangrot J."/>
            <person name="Rosling A."/>
        </authorList>
    </citation>
    <scope>NUCLEOTIDE SEQUENCE</scope>
    <source>
        <strain evidence="1">AU212A</strain>
    </source>
</reference>
<gene>
    <name evidence="1" type="ORF">SCALOS_LOCUS422</name>
</gene>
<dbReference type="EMBL" id="CAJVPM010000200">
    <property type="protein sequence ID" value="CAG8438139.1"/>
    <property type="molecule type" value="Genomic_DNA"/>
</dbReference>
<accession>A0ACA9JV92</accession>
<organism evidence="1 2">
    <name type="scientific">Scutellospora calospora</name>
    <dbReference type="NCBI Taxonomy" id="85575"/>
    <lineage>
        <taxon>Eukaryota</taxon>
        <taxon>Fungi</taxon>
        <taxon>Fungi incertae sedis</taxon>
        <taxon>Mucoromycota</taxon>
        <taxon>Glomeromycotina</taxon>
        <taxon>Glomeromycetes</taxon>
        <taxon>Diversisporales</taxon>
        <taxon>Gigasporaceae</taxon>
        <taxon>Scutellospora</taxon>
    </lineage>
</organism>
<keyword evidence="2" id="KW-1185">Reference proteome</keyword>
<protein>
    <submittedName>
        <fullName evidence="1">5362_t:CDS:1</fullName>
    </submittedName>
</protein>
<comment type="caution">
    <text evidence="1">The sequence shown here is derived from an EMBL/GenBank/DDBJ whole genome shotgun (WGS) entry which is preliminary data.</text>
</comment>
<dbReference type="Proteomes" id="UP000789860">
    <property type="component" value="Unassembled WGS sequence"/>
</dbReference>
<proteinExistence type="predicted"/>
<sequence>MAFSFPPEIFRNIFKELDVTSLHSCVLVNRTWCVNTAPILWQNPLDFVHNNYKRLELQIKIKQIINIYLSSLSDDSKVNFENNHVMSKRHFTTTFNYASFLRSLNLLLLLDSINLTFTLITRNSYKKREFIYLELIKLFLHESSCVDSLECCTLTIENDEKVDDFKVIYNDISKIPGAISCLSRLKRLRCRDKTSLLLPSLAQITKSLRTLEIFNSRKNRNMILDIIHAQSELEQFFIFYSDITSKYLDALRSNFNNLQKIFIHCSIRISFINILYEIPNIKEFSIICIGYYGSDLSTEKSRSSSIYNQMLYRARYNHYGFLNARSRLVIPPSDNLISENSLIINSNLSKLTKLEINHDENIAHVQQYIPIIQCTHGSLREIQILLGPHRPSNSSQLFTTIINNCPNLRVLGLYVPDDVISEIPRLFKTCNLLEEVYLLGGPVSTTKIRTFLKEIGDVVPQDLRCIYLGPGHWDYSSEALKYFLDCCEIRLNRKPLKFLYNHTKKFLEILEEYVEKGVLEILKISIDPLPESEDDSYGGMEGN</sequence>